<feature type="transmembrane region" description="Helical" evidence="1">
    <location>
        <begin position="306"/>
        <end position="330"/>
    </location>
</feature>
<keyword evidence="1" id="KW-1133">Transmembrane helix</keyword>
<keyword evidence="1" id="KW-0812">Transmembrane</keyword>
<reference evidence="3" key="1">
    <citation type="journal article" date="2019" name="Int. J. Syst. Evol. Microbiol.">
        <title>The Global Catalogue of Microorganisms (GCM) 10K type strain sequencing project: providing services to taxonomists for standard genome sequencing and annotation.</title>
        <authorList>
            <consortium name="The Broad Institute Genomics Platform"/>
            <consortium name="The Broad Institute Genome Sequencing Center for Infectious Disease"/>
            <person name="Wu L."/>
            <person name="Ma J."/>
        </authorList>
    </citation>
    <scope>NUCLEOTIDE SEQUENCE [LARGE SCALE GENOMIC DNA]</scope>
    <source>
        <strain evidence="3">JCM 1490</strain>
    </source>
</reference>
<protein>
    <submittedName>
        <fullName evidence="2">Uncharacterized protein</fullName>
    </submittedName>
</protein>
<comment type="caution">
    <text evidence="2">The sequence shown here is derived from an EMBL/GenBank/DDBJ whole genome shotgun (WGS) entry which is preliminary data.</text>
</comment>
<proteinExistence type="predicted"/>
<feature type="transmembrane region" description="Helical" evidence="1">
    <location>
        <begin position="70"/>
        <end position="92"/>
    </location>
</feature>
<feature type="transmembrane region" description="Helical" evidence="1">
    <location>
        <begin position="363"/>
        <end position="382"/>
    </location>
</feature>
<dbReference type="RefSeq" id="WP_382396353.1">
    <property type="nucleotide sequence ID" value="NZ_JBHTCQ010000004.1"/>
</dbReference>
<evidence type="ECO:0000313" key="3">
    <source>
        <dbReference type="Proteomes" id="UP001596455"/>
    </source>
</evidence>
<feature type="transmembrane region" description="Helical" evidence="1">
    <location>
        <begin position="234"/>
        <end position="255"/>
    </location>
</feature>
<dbReference type="EMBL" id="JBHTCQ010000004">
    <property type="protein sequence ID" value="MFC7406825.1"/>
    <property type="molecule type" value="Genomic_DNA"/>
</dbReference>
<feature type="transmembrane region" description="Helical" evidence="1">
    <location>
        <begin position="512"/>
        <end position="533"/>
    </location>
</feature>
<sequence>MIRIASEIVVELVRHVLVEPVRAGRLRSDGWPPGVAGVVAVGAALYVVALVGVGGAPWVRSQLPHDNSGAFPPALVPLLLVGTAVVLALLVTASLHAPWSLRLLGLLPPLVVSAYVTGWHGSGPVVAALMQLAFWLVLVAFAVSRWQRPFAWWEFAVVQTIVGAALAAGAWTGLRSMLDDGFSDEHVTAVYLLGALVAFAVPGLTLVGMALSEVAFTSSIWLVETVSVRVPPRLTSVLTALVAVVALATAVVPWWRAGAPAVPQLHTHLTAAALLTLTGLGWWAVDGIADSRVPSSTRVHQLVPRARVVGGVAAVLVTLPVVAAVISTVVGSGTYRLLREIGASALASSAAENAIGGEYAADVLLSAGCLGTAVVLLASAVVIATRGGRGTAELLMVVAILSAARGSAILGWLPAPWTLDAVAAVCIVAVLGLAGAWLVRGRLTARRTEAVAVALLIGITVSHREVISDPVDVLLGTGDSSGLLVLGLLWFTFTDLELANGHSARFPRATRAILVVGLLTLVMMVFAFDRLTVDSPFGIEGYVEVGATILGTGLLLAGLWAVLGAAWRDEEVIEPRSRRTTVGAHGAV</sequence>
<accession>A0ABW2QBK5</accession>
<feature type="transmembrane region" description="Helical" evidence="1">
    <location>
        <begin position="35"/>
        <end position="58"/>
    </location>
</feature>
<dbReference type="Proteomes" id="UP001596455">
    <property type="component" value="Unassembled WGS sequence"/>
</dbReference>
<feature type="transmembrane region" description="Helical" evidence="1">
    <location>
        <begin position="150"/>
        <end position="171"/>
    </location>
</feature>
<feature type="transmembrane region" description="Helical" evidence="1">
    <location>
        <begin position="394"/>
        <end position="415"/>
    </location>
</feature>
<keyword evidence="3" id="KW-1185">Reference proteome</keyword>
<name>A0ABW2QBK5_9MICO</name>
<evidence type="ECO:0000256" key="1">
    <source>
        <dbReference type="SAM" id="Phobius"/>
    </source>
</evidence>
<feature type="transmembrane region" description="Helical" evidence="1">
    <location>
        <begin position="191"/>
        <end position="222"/>
    </location>
</feature>
<gene>
    <name evidence="2" type="ORF">ACFQQL_17020</name>
</gene>
<feature type="transmembrane region" description="Helical" evidence="1">
    <location>
        <begin position="421"/>
        <end position="439"/>
    </location>
</feature>
<feature type="transmembrane region" description="Helical" evidence="1">
    <location>
        <begin position="125"/>
        <end position="143"/>
    </location>
</feature>
<feature type="transmembrane region" description="Helical" evidence="1">
    <location>
        <begin position="99"/>
        <end position="119"/>
    </location>
</feature>
<evidence type="ECO:0000313" key="2">
    <source>
        <dbReference type="EMBL" id="MFC7406825.1"/>
    </source>
</evidence>
<feature type="transmembrane region" description="Helical" evidence="1">
    <location>
        <begin position="267"/>
        <end position="285"/>
    </location>
</feature>
<organism evidence="2 3">
    <name type="scientific">Georgenia alba</name>
    <dbReference type="NCBI Taxonomy" id="2233858"/>
    <lineage>
        <taxon>Bacteria</taxon>
        <taxon>Bacillati</taxon>
        <taxon>Actinomycetota</taxon>
        <taxon>Actinomycetes</taxon>
        <taxon>Micrococcales</taxon>
        <taxon>Bogoriellaceae</taxon>
        <taxon>Georgenia</taxon>
    </lineage>
</organism>
<feature type="transmembrane region" description="Helical" evidence="1">
    <location>
        <begin position="545"/>
        <end position="567"/>
    </location>
</feature>
<keyword evidence="1" id="KW-0472">Membrane</keyword>